<dbReference type="AlphaFoldDB" id="A0A917BBV8"/>
<comment type="caution">
    <text evidence="2">The sequence shown here is derived from an EMBL/GenBank/DDBJ whole genome shotgun (WGS) entry which is preliminary data.</text>
</comment>
<reference evidence="2" key="1">
    <citation type="journal article" date="2014" name="Int. J. Syst. Evol. Microbiol.">
        <title>Complete genome sequence of Corynebacterium casei LMG S-19264T (=DSM 44701T), isolated from a smear-ripened cheese.</title>
        <authorList>
            <consortium name="US DOE Joint Genome Institute (JGI-PGF)"/>
            <person name="Walter F."/>
            <person name="Albersmeier A."/>
            <person name="Kalinowski J."/>
            <person name="Ruckert C."/>
        </authorList>
    </citation>
    <scope>NUCLEOTIDE SEQUENCE</scope>
    <source>
        <strain evidence="2">CGMCC 1.12153</strain>
    </source>
</reference>
<reference evidence="2" key="2">
    <citation type="submission" date="2020-09" db="EMBL/GenBank/DDBJ databases">
        <authorList>
            <person name="Sun Q."/>
            <person name="Zhou Y."/>
        </authorList>
    </citation>
    <scope>NUCLEOTIDE SEQUENCE</scope>
    <source>
        <strain evidence="2">CGMCC 1.12153</strain>
    </source>
</reference>
<feature type="chain" id="PRO_5038953486" evidence="1">
    <location>
        <begin position="21"/>
        <end position="471"/>
    </location>
</feature>
<name>A0A917BBV8_HALAA</name>
<organism evidence="2 3">
    <name type="scientific">Halobacillus andaensis</name>
    <dbReference type="NCBI Taxonomy" id="1176239"/>
    <lineage>
        <taxon>Bacteria</taxon>
        <taxon>Bacillati</taxon>
        <taxon>Bacillota</taxon>
        <taxon>Bacilli</taxon>
        <taxon>Bacillales</taxon>
        <taxon>Bacillaceae</taxon>
        <taxon>Halobacillus</taxon>
    </lineage>
</organism>
<keyword evidence="1" id="KW-0732">Signal</keyword>
<dbReference type="RefSeq" id="WP_188378954.1">
    <property type="nucleotide sequence ID" value="NZ_BMEL01000005.1"/>
</dbReference>
<keyword evidence="3" id="KW-1185">Reference proteome</keyword>
<evidence type="ECO:0000313" key="2">
    <source>
        <dbReference type="EMBL" id="GGF33969.1"/>
    </source>
</evidence>
<proteinExistence type="predicted"/>
<evidence type="ECO:0000313" key="3">
    <source>
        <dbReference type="Proteomes" id="UP000660110"/>
    </source>
</evidence>
<gene>
    <name evidence="2" type="ORF">GCM10010954_36280</name>
</gene>
<dbReference type="Proteomes" id="UP000660110">
    <property type="component" value="Unassembled WGS sequence"/>
</dbReference>
<feature type="signal peptide" evidence="1">
    <location>
        <begin position="1"/>
        <end position="20"/>
    </location>
</feature>
<evidence type="ECO:0000256" key="1">
    <source>
        <dbReference type="SAM" id="SignalP"/>
    </source>
</evidence>
<accession>A0A917BBV8</accession>
<protein>
    <submittedName>
        <fullName evidence="2">Uncharacterized protein</fullName>
    </submittedName>
</protein>
<sequence length="471" mass="54601">MNHKAKWITFAMLLVGFAIAVQWSMSDEDNATEKLKVFQNPSPDELDLPNAIEEVENREDIDQFYEDQIQGYKKAKDLNIIQFPDQSFDIPEHEGTLTIDELWYTQHQVFMYYSVDLKVFEDKEYTPSGPFFDISRVNIAKEGDLPTQTRPIFNNNSNYSHYKIYEGKLYGLAHLDRLEQEGLEHYSIQNDQDASLNEAAPTTFRLEMEDGFHKTEEQPISYTYEPGQEILHTEEFHQTYKKDGLTVTPKKIEFGIMGNKITFDIKHKDYPITNLGGTLHMDDQSFSLSHIWKPDENSQTFESRVPPASDIPESLELDLDTVTMVHDEEYSLEIDVSDYDKTVEEDDRATILIEEKIDEHLNTDIILEEKIYDTSMTSQFRFSFEPKETNEPFYLSSQPAHFGSSINHEDDFIVTIDGEKLNPQPGMGYDGQNSVLDVNSHYLKGSEKLRLHFKKSPISQKIDFSEEIKID</sequence>
<dbReference type="EMBL" id="BMEL01000005">
    <property type="protein sequence ID" value="GGF33969.1"/>
    <property type="molecule type" value="Genomic_DNA"/>
</dbReference>